<name>A0A0F7ZVU1_9HYPO</name>
<evidence type="ECO:0000256" key="12">
    <source>
        <dbReference type="SAM" id="Phobius"/>
    </source>
</evidence>
<evidence type="ECO:0000256" key="4">
    <source>
        <dbReference type="ARBA" id="ARBA00022617"/>
    </source>
</evidence>
<evidence type="ECO:0000313" key="14">
    <source>
        <dbReference type="Proteomes" id="UP000054481"/>
    </source>
</evidence>
<feature type="transmembrane region" description="Helical" evidence="12">
    <location>
        <begin position="267"/>
        <end position="288"/>
    </location>
</feature>
<dbReference type="SUPFAM" id="SSF48264">
    <property type="entry name" value="Cytochrome P450"/>
    <property type="match status" value="1"/>
</dbReference>
<feature type="transmembrane region" description="Helical" evidence="12">
    <location>
        <begin position="60"/>
        <end position="81"/>
    </location>
</feature>
<evidence type="ECO:0000256" key="3">
    <source>
        <dbReference type="ARBA" id="ARBA00010617"/>
    </source>
</evidence>
<dbReference type="InterPro" id="IPR050121">
    <property type="entry name" value="Cytochrome_P450_monoxygenase"/>
</dbReference>
<dbReference type="PANTHER" id="PTHR24305:SF112">
    <property type="entry name" value="L-ORNITHINE-N5-MONOOXYGENASE (EUROFUNG)"/>
    <property type="match status" value="1"/>
</dbReference>
<evidence type="ECO:0000256" key="8">
    <source>
        <dbReference type="ARBA" id="ARBA00023002"/>
    </source>
</evidence>
<dbReference type="GO" id="GO:0016020">
    <property type="term" value="C:membrane"/>
    <property type="evidence" value="ECO:0007669"/>
    <property type="project" value="UniProtKB-SubCell"/>
</dbReference>
<dbReference type="EMBL" id="KQ030508">
    <property type="protein sequence ID" value="KJZ77203.1"/>
    <property type="molecule type" value="Genomic_DNA"/>
</dbReference>
<accession>A0A0F7ZVU1</accession>
<comment type="cofactor">
    <cofactor evidence="1">
        <name>heme</name>
        <dbReference type="ChEBI" id="CHEBI:30413"/>
    </cofactor>
</comment>
<evidence type="ECO:0000256" key="10">
    <source>
        <dbReference type="ARBA" id="ARBA00023033"/>
    </source>
</evidence>
<keyword evidence="6" id="KW-0479">Metal-binding</keyword>
<dbReference type="PANTHER" id="PTHR24305">
    <property type="entry name" value="CYTOCHROME P450"/>
    <property type="match status" value="1"/>
</dbReference>
<dbReference type="Proteomes" id="UP000054481">
    <property type="component" value="Unassembled WGS sequence"/>
</dbReference>
<dbReference type="GO" id="GO:0020037">
    <property type="term" value="F:heme binding"/>
    <property type="evidence" value="ECO:0007669"/>
    <property type="project" value="InterPro"/>
</dbReference>
<keyword evidence="4" id="KW-0349">Heme</keyword>
<dbReference type="AlphaFoldDB" id="A0A0F7ZVU1"/>
<dbReference type="GO" id="GO:0005506">
    <property type="term" value="F:iron ion binding"/>
    <property type="evidence" value="ECO:0007669"/>
    <property type="project" value="InterPro"/>
</dbReference>
<evidence type="ECO:0000256" key="5">
    <source>
        <dbReference type="ARBA" id="ARBA00022692"/>
    </source>
</evidence>
<keyword evidence="5 12" id="KW-0812">Transmembrane</keyword>
<protein>
    <submittedName>
        <fullName evidence="13">Uncharacterized protein</fullName>
    </submittedName>
</protein>
<gene>
    <name evidence="13" type="ORF">HIM_03524</name>
</gene>
<evidence type="ECO:0000256" key="11">
    <source>
        <dbReference type="ARBA" id="ARBA00023136"/>
    </source>
</evidence>
<dbReference type="GO" id="GO:0016705">
    <property type="term" value="F:oxidoreductase activity, acting on paired donors, with incorporation or reduction of molecular oxygen"/>
    <property type="evidence" value="ECO:0007669"/>
    <property type="project" value="InterPro"/>
</dbReference>
<dbReference type="InterPro" id="IPR001128">
    <property type="entry name" value="Cyt_P450"/>
</dbReference>
<keyword evidence="11 12" id="KW-0472">Membrane</keyword>
<comment type="subcellular location">
    <subcellularLocation>
        <location evidence="2">Membrane</location>
    </subcellularLocation>
</comment>
<sequence>MHLAMNCLYGLAGVASHALYFRKGEHHLRAPLYAALLILAFFSLTLGLIISSNYLQRQTFARLLVIGLWYLMGLYSSLLTYRLLLQPLRSFPGPLAAKASGLWFSYQVISKPKHRAFEEIQKLHAQYGPFVRIGPSNLVINHPDAIQALFGNKSRCVKGDWYDFSVKDVTSLHSVRSTAVHSSWRRLWSGAFGDEQIRNYEKRIVPIREKLVADLEATAVNGGSTDMTELFHRFNFDLTNDLAFGRSPNSLEDPSQRWTLKALQSGTAFLSFYFPAWVYVLFSSAPFLNMNTGWLRFIHLCRQKLQSRIEVIVAHSSTDLAATP</sequence>
<keyword evidence="10" id="KW-0503">Monooxygenase</keyword>
<dbReference type="InterPro" id="IPR036396">
    <property type="entry name" value="Cyt_P450_sf"/>
</dbReference>
<evidence type="ECO:0000256" key="6">
    <source>
        <dbReference type="ARBA" id="ARBA00022723"/>
    </source>
</evidence>
<keyword evidence="7 12" id="KW-1133">Transmembrane helix</keyword>
<keyword evidence="9" id="KW-0408">Iron</keyword>
<reference evidence="13 14" key="1">
    <citation type="journal article" date="2014" name="Genome Biol. Evol.">
        <title>Comparative genomics and transcriptomics analyses reveal divergent lifestyle features of nematode endoparasitic fungus Hirsutella minnesotensis.</title>
        <authorList>
            <person name="Lai Y."/>
            <person name="Liu K."/>
            <person name="Zhang X."/>
            <person name="Zhang X."/>
            <person name="Li K."/>
            <person name="Wang N."/>
            <person name="Shu C."/>
            <person name="Wu Y."/>
            <person name="Wang C."/>
            <person name="Bushley K.E."/>
            <person name="Xiang M."/>
            <person name="Liu X."/>
        </authorList>
    </citation>
    <scope>NUCLEOTIDE SEQUENCE [LARGE SCALE GENOMIC DNA]</scope>
    <source>
        <strain evidence="13 14">3608</strain>
    </source>
</reference>
<dbReference type="OrthoDB" id="6692864at2759"/>
<keyword evidence="14" id="KW-1185">Reference proteome</keyword>
<evidence type="ECO:0000256" key="9">
    <source>
        <dbReference type="ARBA" id="ARBA00023004"/>
    </source>
</evidence>
<evidence type="ECO:0000256" key="2">
    <source>
        <dbReference type="ARBA" id="ARBA00004370"/>
    </source>
</evidence>
<dbReference type="Gene3D" id="1.10.630.10">
    <property type="entry name" value="Cytochrome P450"/>
    <property type="match status" value="1"/>
</dbReference>
<dbReference type="GO" id="GO:0004497">
    <property type="term" value="F:monooxygenase activity"/>
    <property type="evidence" value="ECO:0007669"/>
    <property type="project" value="UniProtKB-KW"/>
</dbReference>
<evidence type="ECO:0000256" key="1">
    <source>
        <dbReference type="ARBA" id="ARBA00001971"/>
    </source>
</evidence>
<organism evidence="13 14">
    <name type="scientific">Hirsutella minnesotensis 3608</name>
    <dbReference type="NCBI Taxonomy" id="1043627"/>
    <lineage>
        <taxon>Eukaryota</taxon>
        <taxon>Fungi</taxon>
        <taxon>Dikarya</taxon>
        <taxon>Ascomycota</taxon>
        <taxon>Pezizomycotina</taxon>
        <taxon>Sordariomycetes</taxon>
        <taxon>Hypocreomycetidae</taxon>
        <taxon>Hypocreales</taxon>
        <taxon>Ophiocordycipitaceae</taxon>
        <taxon>Hirsutella</taxon>
    </lineage>
</organism>
<proteinExistence type="inferred from homology"/>
<keyword evidence="8" id="KW-0560">Oxidoreductase</keyword>
<dbReference type="Pfam" id="PF00067">
    <property type="entry name" value="p450"/>
    <property type="match status" value="1"/>
</dbReference>
<evidence type="ECO:0000256" key="7">
    <source>
        <dbReference type="ARBA" id="ARBA00022989"/>
    </source>
</evidence>
<feature type="transmembrane region" description="Helical" evidence="12">
    <location>
        <begin position="32"/>
        <end position="54"/>
    </location>
</feature>
<comment type="similarity">
    <text evidence="3">Belongs to the cytochrome P450 family.</text>
</comment>
<evidence type="ECO:0000313" key="13">
    <source>
        <dbReference type="EMBL" id="KJZ77203.1"/>
    </source>
</evidence>